<reference evidence="10" key="1">
    <citation type="submission" date="2020-07" db="EMBL/GenBank/DDBJ databases">
        <title>Huge and variable diversity of episymbiotic CPR bacteria and DPANN archaea in groundwater ecosystems.</title>
        <authorList>
            <person name="He C.Y."/>
            <person name="Keren R."/>
            <person name="Whittaker M."/>
            <person name="Farag I.F."/>
            <person name="Doudna J."/>
            <person name="Cate J.H.D."/>
            <person name="Banfield J.F."/>
        </authorList>
    </citation>
    <scope>NUCLEOTIDE SEQUENCE</scope>
    <source>
        <strain evidence="10">NC_groundwater_1586_Pr3_B-0.1um_66_15</strain>
    </source>
</reference>
<comment type="subcellular location">
    <subcellularLocation>
        <location evidence="1">Membrane</location>
        <topology evidence="1">Multi-pass membrane protein</topology>
    </subcellularLocation>
</comment>
<dbReference type="InterPro" id="IPR017475">
    <property type="entry name" value="EPS_sugar_tfrase"/>
</dbReference>
<dbReference type="Proteomes" id="UP000782610">
    <property type="component" value="Unassembled WGS sequence"/>
</dbReference>
<feature type="transmembrane region" description="Helical" evidence="8">
    <location>
        <begin position="302"/>
        <end position="323"/>
    </location>
</feature>
<evidence type="ECO:0000256" key="7">
    <source>
        <dbReference type="ARBA" id="ARBA00023169"/>
    </source>
</evidence>
<dbReference type="GO" id="GO:0016020">
    <property type="term" value="C:membrane"/>
    <property type="evidence" value="ECO:0007669"/>
    <property type="project" value="UniProtKB-SubCell"/>
</dbReference>
<organism evidence="10 11">
    <name type="scientific">Devosia nanyangense</name>
    <dbReference type="NCBI Taxonomy" id="1228055"/>
    <lineage>
        <taxon>Bacteria</taxon>
        <taxon>Pseudomonadati</taxon>
        <taxon>Pseudomonadota</taxon>
        <taxon>Alphaproteobacteria</taxon>
        <taxon>Hyphomicrobiales</taxon>
        <taxon>Devosiaceae</taxon>
        <taxon>Devosia</taxon>
    </lineage>
</organism>
<protein>
    <submittedName>
        <fullName evidence="10">Exopolysaccharide biosynthesis polyprenyl glycosylphosphotransferase</fullName>
    </submittedName>
</protein>
<evidence type="ECO:0000256" key="5">
    <source>
        <dbReference type="ARBA" id="ARBA00022989"/>
    </source>
</evidence>
<evidence type="ECO:0000256" key="4">
    <source>
        <dbReference type="ARBA" id="ARBA00022692"/>
    </source>
</evidence>
<evidence type="ECO:0000256" key="3">
    <source>
        <dbReference type="ARBA" id="ARBA00022679"/>
    </source>
</evidence>
<dbReference type="EMBL" id="JACRAF010000053">
    <property type="protein sequence ID" value="MBI4923375.1"/>
    <property type="molecule type" value="Genomic_DNA"/>
</dbReference>
<keyword evidence="4 8" id="KW-0812">Transmembrane</keyword>
<feature type="transmembrane region" description="Helical" evidence="8">
    <location>
        <begin position="27"/>
        <end position="52"/>
    </location>
</feature>
<keyword evidence="6 8" id="KW-0472">Membrane</keyword>
<keyword evidence="3" id="KW-0808">Transferase</keyword>
<proteinExistence type="inferred from homology"/>
<evidence type="ECO:0000256" key="1">
    <source>
        <dbReference type="ARBA" id="ARBA00004141"/>
    </source>
</evidence>
<dbReference type="PANTHER" id="PTHR30576">
    <property type="entry name" value="COLANIC BIOSYNTHESIS UDP-GLUCOSE LIPID CARRIER TRANSFERASE"/>
    <property type="match status" value="1"/>
</dbReference>
<feature type="domain" description="Bacterial sugar transferase" evidence="9">
    <location>
        <begin position="297"/>
        <end position="478"/>
    </location>
</feature>
<dbReference type="NCBIfam" id="TIGR03025">
    <property type="entry name" value="EPS_sugtrans"/>
    <property type="match status" value="1"/>
</dbReference>
<evidence type="ECO:0000256" key="8">
    <source>
        <dbReference type="SAM" id="Phobius"/>
    </source>
</evidence>
<keyword evidence="5 8" id="KW-1133">Transmembrane helix</keyword>
<dbReference type="PANTHER" id="PTHR30576:SF21">
    <property type="entry name" value="UDP-GLUCOSE:UNDECAPRENYL-PHOSPHATE GLUCOSE-1-PHOSPHATE TRANSFERASE"/>
    <property type="match status" value="1"/>
</dbReference>
<comment type="caution">
    <text evidence="10">The sequence shown here is derived from an EMBL/GenBank/DDBJ whole genome shotgun (WGS) entry which is preliminary data.</text>
</comment>
<dbReference type="AlphaFoldDB" id="A0A933NZH6"/>
<dbReference type="GO" id="GO:0009242">
    <property type="term" value="P:colanic acid biosynthetic process"/>
    <property type="evidence" value="ECO:0007669"/>
    <property type="project" value="TreeGrafter"/>
</dbReference>
<dbReference type="InterPro" id="IPR003362">
    <property type="entry name" value="Bact_transf"/>
</dbReference>
<feature type="transmembrane region" description="Helical" evidence="8">
    <location>
        <begin position="64"/>
        <end position="86"/>
    </location>
</feature>
<evidence type="ECO:0000259" key="9">
    <source>
        <dbReference type="Pfam" id="PF02397"/>
    </source>
</evidence>
<dbReference type="GO" id="GO:0089702">
    <property type="term" value="F:undecaprenyl-phosphate glucose phosphotransferase activity"/>
    <property type="evidence" value="ECO:0007669"/>
    <property type="project" value="TreeGrafter"/>
</dbReference>
<dbReference type="Pfam" id="PF02397">
    <property type="entry name" value="Bac_transf"/>
    <property type="match status" value="1"/>
</dbReference>
<accession>A0A933NZH6</accession>
<feature type="transmembrane region" description="Helical" evidence="8">
    <location>
        <begin position="106"/>
        <end position="126"/>
    </location>
</feature>
<evidence type="ECO:0000256" key="6">
    <source>
        <dbReference type="ARBA" id="ARBA00023136"/>
    </source>
</evidence>
<name>A0A933NZH6_9HYPH</name>
<keyword evidence="7" id="KW-0270">Exopolysaccharide synthesis</keyword>
<evidence type="ECO:0000256" key="2">
    <source>
        <dbReference type="ARBA" id="ARBA00006464"/>
    </source>
</evidence>
<dbReference type="GO" id="GO:0000271">
    <property type="term" value="P:polysaccharide biosynthetic process"/>
    <property type="evidence" value="ECO:0007669"/>
    <property type="project" value="UniProtKB-KW"/>
</dbReference>
<evidence type="ECO:0000313" key="10">
    <source>
        <dbReference type="EMBL" id="MBI4923375.1"/>
    </source>
</evidence>
<comment type="similarity">
    <text evidence="2">Belongs to the bacterial sugar transferase family.</text>
</comment>
<evidence type="ECO:0000313" key="11">
    <source>
        <dbReference type="Proteomes" id="UP000782610"/>
    </source>
</evidence>
<sequence length="487" mass="52913">MATVDTHFKVSDFTGTRLPAAPVIGRTALSLMIASVEGATAAAVVLGTAFAYHLLVLRIPVEGFAWPLYLLFGTLAGLLYGGFSAVATARFLDGAERPRSTLPDSFYGWTAALALTLLTAFLLGSIGDLSRVSLTSAYITGVPLVLALRSYGQSLLADRISKGELHYQRVAVVGGRLDVMNFLLNGDLWRQGHQVTDTLYLDDATGADGKVDLALVADFARSSLKQQTDSMVIVAALDDLDAIENIVTEMKRFALNVVYAPATTNRTLKFLDVVPIGANNALRFIRKPLSDFSVFVKRALDIAIAGLALVLLAPLFAVVALAIRLDGPGPVIYRQARRGFNGESFMILKFRSMSVTESGYTMQQAQRGDARVTKVGRFIRATSIDELPQLVNVLLGQMSIVGPRPHAIVHDDALGKVLATYAHRQRIKPGITGWAQVNGFRGDTDTFEKVQGRTLHDLHYIDNWSIFLDLWIIALTVFSASAHRNAH</sequence>
<gene>
    <name evidence="10" type="ORF">HY834_16665</name>
</gene>